<accession>A0ABW8GKX2</accession>
<feature type="transmembrane region" description="Helical" evidence="7">
    <location>
        <begin position="365"/>
        <end position="385"/>
    </location>
</feature>
<keyword evidence="2" id="KW-0813">Transport</keyword>
<feature type="transmembrane region" description="Helical" evidence="7">
    <location>
        <begin position="446"/>
        <end position="466"/>
    </location>
</feature>
<dbReference type="NCBIfam" id="TIGR00711">
    <property type="entry name" value="efflux_EmrB"/>
    <property type="match status" value="1"/>
</dbReference>
<name>A0ABW8GKX2_9PROT</name>
<dbReference type="InterPro" id="IPR036259">
    <property type="entry name" value="MFS_trans_sf"/>
</dbReference>
<dbReference type="CDD" id="cd17321">
    <property type="entry name" value="MFS_MMR_MDR_like"/>
    <property type="match status" value="1"/>
</dbReference>
<dbReference type="Proteomes" id="UP001617669">
    <property type="component" value="Unassembled WGS sequence"/>
</dbReference>
<evidence type="ECO:0000256" key="6">
    <source>
        <dbReference type="ARBA" id="ARBA00023136"/>
    </source>
</evidence>
<dbReference type="EMBL" id="JBIWXY010000001">
    <property type="protein sequence ID" value="MFJ5446023.1"/>
    <property type="molecule type" value="Genomic_DNA"/>
</dbReference>
<dbReference type="RefSeq" id="WP_400881045.1">
    <property type="nucleotide sequence ID" value="NZ_JBIWXY010000001.1"/>
</dbReference>
<feature type="transmembrane region" description="Helical" evidence="7">
    <location>
        <begin position="228"/>
        <end position="251"/>
    </location>
</feature>
<feature type="domain" description="Major facilitator superfamily (MFS) profile" evidence="8">
    <location>
        <begin position="15"/>
        <end position="470"/>
    </location>
</feature>
<protein>
    <submittedName>
        <fullName evidence="9">DHA2 family efflux MFS transporter permease subunit</fullName>
    </submittedName>
</protein>
<comment type="caution">
    <text evidence="9">The sequence shown here is derived from an EMBL/GenBank/DDBJ whole genome shotgun (WGS) entry which is preliminary data.</text>
</comment>
<feature type="transmembrane region" description="Helical" evidence="7">
    <location>
        <begin position="202"/>
        <end position="222"/>
    </location>
</feature>
<evidence type="ECO:0000256" key="2">
    <source>
        <dbReference type="ARBA" id="ARBA00022448"/>
    </source>
</evidence>
<evidence type="ECO:0000256" key="7">
    <source>
        <dbReference type="SAM" id="Phobius"/>
    </source>
</evidence>
<dbReference type="InterPro" id="IPR020846">
    <property type="entry name" value="MFS_dom"/>
</dbReference>
<feature type="transmembrane region" description="Helical" evidence="7">
    <location>
        <begin position="406"/>
        <end position="426"/>
    </location>
</feature>
<gene>
    <name evidence="9" type="ORF">ACIKP9_07260</name>
</gene>
<keyword evidence="10" id="KW-1185">Reference proteome</keyword>
<feature type="transmembrane region" description="Helical" evidence="7">
    <location>
        <begin position="81"/>
        <end position="100"/>
    </location>
</feature>
<dbReference type="PRINTS" id="PR01036">
    <property type="entry name" value="TCRTETB"/>
</dbReference>
<evidence type="ECO:0000313" key="9">
    <source>
        <dbReference type="EMBL" id="MFJ5446023.1"/>
    </source>
</evidence>
<feature type="transmembrane region" description="Helical" evidence="7">
    <location>
        <begin position="143"/>
        <end position="162"/>
    </location>
</feature>
<comment type="subcellular location">
    <subcellularLocation>
        <location evidence="1">Cell membrane</location>
        <topology evidence="1">Multi-pass membrane protein</topology>
    </subcellularLocation>
</comment>
<evidence type="ECO:0000256" key="1">
    <source>
        <dbReference type="ARBA" id="ARBA00004651"/>
    </source>
</evidence>
<keyword evidence="3" id="KW-1003">Cell membrane</keyword>
<feature type="transmembrane region" description="Helical" evidence="7">
    <location>
        <begin position="272"/>
        <end position="294"/>
    </location>
</feature>
<dbReference type="Pfam" id="PF07690">
    <property type="entry name" value="MFS_1"/>
    <property type="match status" value="1"/>
</dbReference>
<feature type="transmembrane region" description="Helical" evidence="7">
    <location>
        <begin position="12"/>
        <end position="37"/>
    </location>
</feature>
<feature type="transmembrane region" description="Helical" evidence="7">
    <location>
        <begin position="168"/>
        <end position="190"/>
    </location>
</feature>
<reference evidence="9 10" key="1">
    <citation type="submission" date="2024-11" db="EMBL/GenBank/DDBJ databases">
        <authorList>
            <person name="Kaparullina E.N."/>
            <person name="Delegan Y.A."/>
            <person name="Doronina N.V."/>
        </authorList>
    </citation>
    <scope>NUCLEOTIDE SEQUENCE [LARGE SCALE GENOMIC DNA]</scope>
    <source>
        <strain evidence="9 10">7sh_L</strain>
    </source>
</reference>
<organism evidence="9 10">
    <name type="scientific">Methylobacillus methanolivorans</name>
    <dbReference type="NCBI Taxonomy" id="1848927"/>
    <lineage>
        <taxon>Bacteria</taxon>
        <taxon>Pseudomonadati</taxon>
        <taxon>Pseudomonadota</taxon>
        <taxon>Betaproteobacteria</taxon>
        <taxon>Nitrosomonadales</taxon>
        <taxon>Methylophilaceae</taxon>
        <taxon>Methylobacillus</taxon>
    </lineage>
</organism>
<keyword evidence="5 7" id="KW-1133">Transmembrane helix</keyword>
<feature type="transmembrane region" description="Helical" evidence="7">
    <location>
        <begin position="106"/>
        <end position="131"/>
    </location>
</feature>
<dbReference type="InterPro" id="IPR011701">
    <property type="entry name" value="MFS"/>
</dbReference>
<evidence type="ECO:0000256" key="4">
    <source>
        <dbReference type="ARBA" id="ARBA00022692"/>
    </source>
</evidence>
<proteinExistence type="predicted"/>
<keyword evidence="4 7" id="KW-0812">Transmembrane</keyword>
<dbReference type="InterPro" id="IPR004638">
    <property type="entry name" value="EmrB-like"/>
</dbReference>
<evidence type="ECO:0000313" key="10">
    <source>
        <dbReference type="Proteomes" id="UP001617669"/>
    </source>
</evidence>
<feature type="transmembrane region" description="Helical" evidence="7">
    <location>
        <begin position="336"/>
        <end position="353"/>
    </location>
</feature>
<dbReference type="PROSITE" id="PS50850">
    <property type="entry name" value="MFS"/>
    <property type="match status" value="1"/>
</dbReference>
<dbReference type="PANTHER" id="PTHR42718">
    <property type="entry name" value="MAJOR FACILITATOR SUPERFAMILY MULTIDRUG TRANSPORTER MFSC"/>
    <property type="match status" value="1"/>
</dbReference>
<evidence type="ECO:0000259" key="8">
    <source>
        <dbReference type="PROSITE" id="PS50850"/>
    </source>
</evidence>
<dbReference type="Gene3D" id="1.20.1250.20">
    <property type="entry name" value="MFS general substrate transporter like domains"/>
    <property type="match status" value="1"/>
</dbReference>
<evidence type="ECO:0000256" key="3">
    <source>
        <dbReference type="ARBA" id="ARBA00022475"/>
    </source>
</evidence>
<keyword evidence="6 7" id="KW-0472">Membrane</keyword>
<feature type="transmembrane region" description="Helical" evidence="7">
    <location>
        <begin position="49"/>
        <end position="69"/>
    </location>
</feature>
<evidence type="ECO:0000256" key="5">
    <source>
        <dbReference type="ARBA" id="ARBA00022989"/>
    </source>
</evidence>
<sequence length="480" mass="50733">MQAGHHPSIHNRWLALVILCFGVLMIVLDTTIVNVALPSIRADLGFSETSLVWVVNAYMLTFGGFLLLGGRLGDFFGQRRLFLIGIASFTVASLVCGMAVTQQQLVWARAVQGLGGAVVSAVALSLIMNLFTEQRERAKAMGVYGFVCAGGGSLGVLLGGVLTSTWSWHWIFLVNLPIGIVVYMLCWKLLPAHMAESRPQKLDIGGAISITASMMLVVYAIVNGNEAGWLSAQTLSLFALAALLFAWFIGLQLHVAAPLMPLSLFRQRNVTVANVVAVLWAAALFAWFFMSALYMQFVLGYDALQVGLAFLPANVVMALFSLGLSAWLVMRIGIRASLTLGLLLAAGGLGWFACAPLDGQFWRDIFPAMVLLGLGGGIAFNPLLLAAMNDVAPEDSGLASGMVNTAFMMGGAVGLAVLASLAALMSQQSLAQGNALPVALLAGYQLAFLLGAVAAAIGAGLALILMRESRLEQAASTPMH</sequence>
<dbReference type="Gene3D" id="1.20.1720.10">
    <property type="entry name" value="Multidrug resistance protein D"/>
    <property type="match status" value="1"/>
</dbReference>
<dbReference type="PANTHER" id="PTHR42718:SF46">
    <property type="entry name" value="BLR6921 PROTEIN"/>
    <property type="match status" value="1"/>
</dbReference>
<dbReference type="SUPFAM" id="SSF103473">
    <property type="entry name" value="MFS general substrate transporter"/>
    <property type="match status" value="1"/>
</dbReference>
<feature type="transmembrane region" description="Helical" evidence="7">
    <location>
        <begin position="306"/>
        <end position="329"/>
    </location>
</feature>